<dbReference type="EMBL" id="WMET01000001">
    <property type="protein sequence ID" value="MYL19559.1"/>
    <property type="molecule type" value="Genomic_DNA"/>
</dbReference>
<gene>
    <name evidence="1" type="ORF">GLW04_06615</name>
</gene>
<dbReference type="RefSeq" id="WP_160835937.1">
    <property type="nucleotide sequence ID" value="NZ_WMEW01000002.1"/>
</dbReference>
<dbReference type="SUPFAM" id="SSF52540">
    <property type="entry name" value="P-loop containing nucleoside triphosphate hydrolases"/>
    <property type="match status" value="1"/>
</dbReference>
<comment type="caution">
    <text evidence="1">The sequence shown here is derived from an EMBL/GenBank/DDBJ whole genome shotgun (WGS) entry which is preliminary data.</text>
</comment>
<dbReference type="Pfam" id="PF02283">
    <property type="entry name" value="CobU"/>
    <property type="match status" value="1"/>
</dbReference>
<dbReference type="GO" id="GO:0043752">
    <property type="term" value="F:adenosylcobinamide kinase activity"/>
    <property type="evidence" value="ECO:0007669"/>
    <property type="project" value="InterPro"/>
</dbReference>
<dbReference type="OrthoDB" id="1766664at2"/>
<organism evidence="1 2">
    <name type="scientific">Halobacillus litoralis</name>
    <dbReference type="NCBI Taxonomy" id="45668"/>
    <lineage>
        <taxon>Bacteria</taxon>
        <taxon>Bacillati</taxon>
        <taxon>Bacillota</taxon>
        <taxon>Bacilli</taxon>
        <taxon>Bacillales</taxon>
        <taxon>Bacillaceae</taxon>
        <taxon>Halobacillus</taxon>
    </lineage>
</organism>
<reference evidence="1 2" key="1">
    <citation type="submission" date="2019-11" db="EMBL/GenBank/DDBJ databases">
        <title>Genome sequences of 17 halophilic strains isolated from different environments.</title>
        <authorList>
            <person name="Furrow R.E."/>
        </authorList>
    </citation>
    <scope>NUCLEOTIDE SEQUENCE [LARGE SCALE GENOMIC DNA]</scope>
    <source>
        <strain evidence="1 2">22511_23_Filter</strain>
    </source>
</reference>
<accession>A0A845DRS1</accession>
<evidence type="ECO:0000313" key="1">
    <source>
        <dbReference type="EMBL" id="MYL19559.1"/>
    </source>
</evidence>
<dbReference type="UniPathway" id="UPA00148">
    <property type="reaction ID" value="UER00236"/>
</dbReference>
<dbReference type="InterPro" id="IPR003203">
    <property type="entry name" value="CobU/CobP"/>
</dbReference>
<dbReference type="Gene3D" id="3.40.50.300">
    <property type="entry name" value="P-loop containing nucleotide triphosphate hydrolases"/>
    <property type="match status" value="1"/>
</dbReference>
<dbReference type="GO" id="GO:0000166">
    <property type="term" value="F:nucleotide binding"/>
    <property type="evidence" value="ECO:0007669"/>
    <property type="project" value="InterPro"/>
</dbReference>
<name>A0A845DRS1_9BACI</name>
<proteinExistence type="predicted"/>
<evidence type="ECO:0008006" key="3">
    <source>
        <dbReference type="Google" id="ProtNLM"/>
    </source>
</evidence>
<dbReference type="Proteomes" id="UP000460949">
    <property type="component" value="Unassembled WGS sequence"/>
</dbReference>
<evidence type="ECO:0000313" key="2">
    <source>
        <dbReference type="Proteomes" id="UP000460949"/>
    </source>
</evidence>
<dbReference type="AlphaFoldDB" id="A0A845DRS1"/>
<dbReference type="InterPro" id="IPR027417">
    <property type="entry name" value="P-loop_NTPase"/>
</dbReference>
<protein>
    <recommendedName>
        <fullName evidence="3">Adenosylcobinamide-phosphate guanylyltransferase</fullName>
    </recommendedName>
</protein>
<sequence length="130" mass="15507">MEFVTGGAYNGKGKWVEEEWIDRHQEYTWINVKTQEAVLPDTNQLVLENIEFISKETEEGWAWLEPFITWENQHPQRRLLLIGTDMTKGMVPLEKSDRIWRDRTGFLYQMVMEEAEHAYVVWFGIAEQLK</sequence>
<dbReference type="GO" id="GO:0009236">
    <property type="term" value="P:cobalamin biosynthetic process"/>
    <property type="evidence" value="ECO:0007669"/>
    <property type="project" value="UniProtKB-UniPathway"/>
</dbReference>